<reference evidence="1 2" key="1">
    <citation type="submission" date="2023-03" db="EMBL/GenBank/DDBJ databases">
        <title>Genome insight into feeding habits of ladybird beetles.</title>
        <authorList>
            <person name="Li H.-S."/>
            <person name="Huang Y.-H."/>
            <person name="Pang H."/>
        </authorList>
    </citation>
    <scope>NUCLEOTIDE SEQUENCE [LARGE SCALE GENOMIC DNA]</scope>
    <source>
        <strain evidence="1">SYSU_2023b</strain>
        <tissue evidence="1">Whole body</tissue>
    </source>
</reference>
<accession>A0AAW1TNN0</accession>
<proteinExistence type="predicted"/>
<comment type="caution">
    <text evidence="1">The sequence shown here is derived from an EMBL/GenBank/DDBJ whole genome shotgun (WGS) entry which is preliminary data.</text>
</comment>
<sequence length="157" mass="18677">MVLNVMLQLCKITRASKLFQRNFYLPLLKPLSPKDALRRKIITGQNVLGSRIEHYIPVLEEYQSRIQRRKYMVKGLGKKRQRRKESMKYVMPFLDEEMEGHSRLKGIFSRKPKGRGQCYTYYVPDKDLTLVIPYQMERAIRDRDITDVIIAQRVTKL</sequence>
<evidence type="ECO:0000313" key="2">
    <source>
        <dbReference type="Proteomes" id="UP001431783"/>
    </source>
</evidence>
<name>A0AAW1TNN0_9CUCU</name>
<dbReference type="EMBL" id="JARQZJ010000008">
    <property type="protein sequence ID" value="KAK9871930.1"/>
    <property type="molecule type" value="Genomic_DNA"/>
</dbReference>
<dbReference type="Proteomes" id="UP001431783">
    <property type="component" value="Unassembled WGS sequence"/>
</dbReference>
<evidence type="ECO:0000313" key="1">
    <source>
        <dbReference type="EMBL" id="KAK9871930.1"/>
    </source>
</evidence>
<dbReference type="AlphaFoldDB" id="A0AAW1TNN0"/>
<organism evidence="1 2">
    <name type="scientific">Henosepilachna vigintioctopunctata</name>
    <dbReference type="NCBI Taxonomy" id="420089"/>
    <lineage>
        <taxon>Eukaryota</taxon>
        <taxon>Metazoa</taxon>
        <taxon>Ecdysozoa</taxon>
        <taxon>Arthropoda</taxon>
        <taxon>Hexapoda</taxon>
        <taxon>Insecta</taxon>
        <taxon>Pterygota</taxon>
        <taxon>Neoptera</taxon>
        <taxon>Endopterygota</taxon>
        <taxon>Coleoptera</taxon>
        <taxon>Polyphaga</taxon>
        <taxon>Cucujiformia</taxon>
        <taxon>Coccinelloidea</taxon>
        <taxon>Coccinellidae</taxon>
        <taxon>Epilachninae</taxon>
        <taxon>Epilachnini</taxon>
        <taxon>Henosepilachna</taxon>
    </lineage>
</organism>
<gene>
    <name evidence="1" type="ORF">WA026_015180</name>
</gene>
<protein>
    <submittedName>
        <fullName evidence="1">Uncharacterized protein</fullName>
    </submittedName>
</protein>
<keyword evidence="2" id="KW-1185">Reference proteome</keyword>